<feature type="transmembrane region" description="Helical" evidence="1">
    <location>
        <begin position="20"/>
        <end position="39"/>
    </location>
</feature>
<keyword evidence="1" id="KW-0812">Transmembrane</keyword>
<organism evidence="2 3">
    <name type="scientific">Rhodohalobacter sulfatireducens</name>
    <dbReference type="NCBI Taxonomy" id="2911366"/>
    <lineage>
        <taxon>Bacteria</taxon>
        <taxon>Pseudomonadati</taxon>
        <taxon>Balneolota</taxon>
        <taxon>Balneolia</taxon>
        <taxon>Balneolales</taxon>
        <taxon>Balneolaceae</taxon>
        <taxon>Rhodohalobacter</taxon>
    </lineage>
</organism>
<feature type="transmembrane region" description="Helical" evidence="1">
    <location>
        <begin position="142"/>
        <end position="164"/>
    </location>
</feature>
<evidence type="ECO:0000313" key="3">
    <source>
        <dbReference type="Proteomes" id="UP001165366"/>
    </source>
</evidence>
<protein>
    <submittedName>
        <fullName evidence="2">DUF2238 domain-containing protein</fullName>
    </submittedName>
</protein>
<gene>
    <name evidence="2" type="ORF">L6773_07775</name>
</gene>
<dbReference type="EMBL" id="JAKLWS010000007">
    <property type="protein sequence ID" value="MCG2588457.1"/>
    <property type="molecule type" value="Genomic_DNA"/>
</dbReference>
<comment type="caution">
    <text evidence="2">The sequence shown here is derived from an EMBL/GenBank/DDBJ whole genome shotgun (WGS) entry which is preliminary data.</text>
</comment>
<keyword evidence="3" id="KW-1185">Reference proteome</keyword>
<sequence>MDKLGQESFNLRVKNLDIFWSLNLFLFLWMCQFAYVGRFVEYRGEGNLHEFFVYALLIIIALGFGWKYFRQFQVPSYILVLVQVGILIHFSGGLLEAGGERLYDNTIFGIRFDKYVHLVNAFIAAIIINYILFLFDVQVPRFKYLFVIFIVLGLGAIIEIIEYLVMLTVPGNGVGDYHNNMQDLLANLVGCLLFFVLLKFKNRSS</sequence>
<name>A0ABS9KC98_9BACT</name>
<dbReference type="RefSeq" id="WP_237853299.1">
    <property type="nucleotide sequence ID" value="NZ_JAKLWS010000007.1"/>
</dbReference>
<reference evidence="2" key="2">
    <citation type="submission" date="2024-05" db="EMBL/GenBank/DDBJ databases">
        <title>Rhodohalobacter halophilus gen. nov., sp. nov., a moderately halophilic member of the family Balneolaceae.</title>
        <authorList>
            <person name="Xia J."/>
        </authorList>
    </citation>
    <scope>NUCLEOTIDE SEQUENCE</scope>
    <source>
        <strain evidence="2">WB101</strain>
    </source>
</reference>
<dbReference type="InterPro" id="IPR014509">
    <property type="entry name" value="YjdF-like"/>
</dbReference>
<feature type="transmembrane region" description="Helical" evidence="1">
    <location>
        <begin position="115"/>
        <end position="135"/>
    </location>
</feature>
<dbReference type="Pfam" id="PF09997">
    <property type="entry name" value="DUF2238"/>
    <property type="match status" value="1"/>
</dbReference>
<dbReference type="Proteomes" id="UP001165366">
    <property type="component" value="Unassembled WGS sequence"/>
</dbReference>
<feature type="transmembrane region" description="Helical" evidence="1">
    <location>
        <begin position="51"/>
        <end position="69"/>
    </location>
</feature>
<evidence type="ECO:0000313" key="2">
    <source>
        <dbReference type="EMBL" id="MCG2588457.1"/>
    </source>
</evidence>
<feature type="transmembrane region" description="Helical" evidence="1">
    <location>
        <begin position="76"/>
        <end position="95"/>
    </location>
</feature>
<evidence type="ECO:0000256" key="1">
    <source>
        <dbReference type="SAM" id="Phobius"/>
    </source>
</evidence>
<proteinExistence type="predicted"/>
<reference evidence="2" key="1">
    <citation type="submission" date="2022-01" db="EMBL/GenBank/DDBJ databases">
        <authorList>
            <person name="Wang Y."/>
        </authorList>
    </citation>
    <scope>NUCLEOTIDE SEQUENCE</scope>
    <source>
        <strain evidence="2">WB101</strain>
    </source>
</reference>
<keyword evidence="1" id="KW-0472">Membrane</keyword>
<keyword evidence="1" id="KW-1133">Transmembrane helix</keyword>
<accession>A0ABS9KC98</accession>
<feature type="transmembrane region" description="Helical" evidence="1">
    <location>
        <begin position="184"/>
        <end position="200"/>
    </location>
</feature>